<gene>
    <name evidence="2" type="primary">AUGUSTUS-3.0.2_30908</name>
    <name evidence="2" type="ORF">TcasGA2_TC030908</name>
</gene>
<keyword evidence="3" id="KW-1185">Reference proteome</keyword>
<protein>
    <submittedName>
        <fullName evidence="2">Bicaudal D-related protein homolog-like Protein</fullName>
    </submittedName>
</protein>
<dbReference type="OMA" id="TTCRVED"/>
<dbReference type="InterPro" id="IPR051149">
    <property type="entry name" value="Spindly/BICDR_Dynein_Adapter"/>
</dbReference>
<dbReference type="Proteomes" id="UP000007266">
    <property type="component" value="Linkage group 6"/>
</dbReference>
<dbReference type="AlphaFoldDB" id="A0A139WG68"/>
<name>A0A139WG68_TRICA</name>
<organism evidence="2 3">
    <name type="scientific">Tribolium castaneum</name>
    <name type="common">Red flour beetle</name>
    <dbReference type="NCBI Taxonomy" id="7070"/>
    <lineage>
        <taxon>Eukaryota</taxon>
        <taxon>Metazoa</taxon>
        <taxon>Ecdysozoa</taxon>
        <taxon>Arthropoda</taxon>
        <taxon>Hexapoda</taxon>
        <taxon>Insecta</taxon>
        <taxon>Pterygota</taxon>
        <taxon>Neoptera</taxon>
        <taxon>Endopterygota</taxon>
        <taxon>Coleoptera</taxon>
        <taxon>Polyphaga</taxon>
        <taxon>Cucujiformia</taxon>
        <taxon>Tenebrionidae</taxon>
        <taxon>Tenebrionidae incertae sedis</taxon>
        <taxon>Tribolium</taxon>
    </lineage>
</organism>
<dbReference type="EMBL" id="KQ971347">
    <property type="protein sequence ID" value="KYB26963.1"/>
    <property type="molecule type" value="Genomic_DNA"/>
</dbReference>
<evidence type="ECO:0000313" key="3">
    <source>
        <dbReference type="Proteomes" id="UP000007266"/>
    </source>
</evidence>
<evidence type="ECO:0000313" key="2">
    <source>
        <dbReference type="EMBL" id="KYB26963.1"/>
    </source>
</evidence>
<keyword evidence="1" id="KW-0175">Coiled coil</keyword>
<dbReference type="PhylomeDB" id="A0A139WG68"/>
<sequence length="92" mass="10641">MLKSLEDYIVDMENRSAMDHSQPPTEDVWTQLQQKENDLLLAAELGKALLEKNEELKKQHDAVIEDYSKKLEVCYVSVKGDKLFSYGRLILL</sequence>
<dbReference type="PANTHER" id="PTHR32123">
    <property type="entry name" value="BICD FAMILY-LIKE CARGO ADAPTER"/>
    <property type="match status" value="1"/>
</dbReference>
<reference evidence="2 3" key="1">
    <citation type="journal article" date="2008" name="Nature">
        <title>The genome of the model beetle and pest Tribolium castaneum.</title>
        <authorList>
            <consortium name="Tribolium Genome Sequencing Consortium"/>
            <person name="Richards S."/>
            <person name="Gibbs R.A."/>
            <person name="Weinstock G.M."/>
            <person name="Brown S.J."/>
            <person name="Denell R."/>
            <person name="Beeman R.W."/>
            <person name="Gibbs R."/>
            <person name="Beeman R.W."/>
            <person name="Brown S.J."/>
            <person name="Bucher G."/>
            <person name="Friedrich M."/>
            <person name="Grimmelikhuijzen C.J."/>
            <person name="Klingler M."/>
            <person name="Lorenzen M."/>
            <person name="Richards S."/>
            <person name="Roth S."/>
            <person name="Schroder R."/>
            <person name="Tautz D."/>
            <person name="Zdobnov E.M."/>
            <person name="Muzny D."/>
            <person name="Gibbs R.A."/>
            <person name="Weinstock G.M."/>
            <person name="Attaway T."/>
            <person name="Bell S."/>
            <person name="Buhay C.J."/>
            <person name="Chandrabose M.N."/>
            <person name="Chavez D."/>
            <person name="Clerk-Blankenburg K.P."/>
            <person name="Cree A."/>
            <person name="Dao M."/>
            <person name="Davis C."/>
            <person name="Chacko J."/>
            <person name="Dinh H."/>
            <person name="Dugan-Rocha S."/>
            <person name="Fowler G."/>
            <person name="Garner T.T."/>
            <person name="Garnes J."/>
            <person name="Gnirke A."/>
            <person name="Hawes A."/>
            <person name="Hernandez J."/>
            <person name="Hines S."/>
            <person name="Holder M."/>
            <person name="Hume J."/>
            <person name="Jhangiani S.N."/>
            <person name="Joshi V."/>
            <person name="Khan Z.M."/>
            <person name="Jackson L."/>
            <person name="Kovar C."/>
            <person name="Kowis A."/>
            <person name="Lee S."/>
            <person name="Lewis L.R."/>
            <person name="Margolis J."/>
            <person name="Morgan M."/>
            <person name="Nazareth L.V."/>
            <person name="Nguyen N."/>
            <person name="Okwuonu G."/>
            <person name="Parker D."/>
            <person name="Richards S."/>
            <person name="Ruiz S.J."/>
            <person name="Santibanez J."/>
            <person name="Savard J."/>
            <person name="Scherer S.E."/>
            <person name="Schneider B."/>
            <person name="Sodergren E."/>
            <person name="Tautz D."/>
            <person name="Vattahil S."/>
            <person name="Villasana D."/>
            <person name="White C.S."/>
            <person name="Wright R."/>
            <person name="Park Y."/>
            <person name="Beeman R.W."/>
            <person name="Lord J."/>
            <person name="Oppert B."/>
            <person name="Lorenzen M."/>
            <person name="Brown S."/>
            <person name="Wang L."/>
            <person name="Savard J."/>
            <person name="Tautz D."/>
            <person name="Richards S."/>
            <person name="Weinstock G."/>
            <person name="Gibbs R.A."/>
            <person name="Liu Y."/>
            <person name="Worley K."/>
            <person name="Weinstock G."/>
            <person name="Elsik C.G."/>
            <person name="Reese J.T."/>
            <person name="Elhaik E."/>
            <person name="Landan G."/>
            <person name="Graur D."/>
            <person name="Arensburger P."/>
            <person name="Atkinson P."/>
            <person name="Beeman R.W."/>
            <person name="Beidler J."/>
            <person name="Brown S.J."/>
            <person name="Demuth J.P."/>
            <person name="Drury D.W."/>
            <person name="Du Y.Z."/>
            <person name="Fujiwara H."/>
            <person name="Lorenzen M."/>
            <person name="Maselli V."/>
            <person name="Osanai M."/>
            <person name="Park Y."/>
            <person name="Robertson H.M."/>
            <person name="Tu Z."/>
            <person name="Wang J.J."/>
            <person name="Wang S."/>
            <person name="Richards S."/>
            <person name="Song H."/>
            <person name="Zhang L."/>
            <person name="Sodergren E."/>
            <person name="Werner D."/>
            <person name="Stanke M."/>
            <person name="Morgenstern B."/>
            <person name="Solovyev V."/>
            <person name="Kosarev P."/>
            <person name="Brown G."/>
            <person name="Chen H.C."/>
            <person name="Ermolaeva O."/>
            <person name="Hlavina W."/>
            <person name="Kapustin Y."/>
            <person name="Kiryutin B."/>
            <person name="Kitts P."/>
            <person name="Maglott D."/>
            <person name="Pruitt K."/>
            <person name="Sapojnikov V."/>
            <person name="Souvorov A."/>
            <person name="Mackey A.J."/>
            <person name="Waterhouse R.M."/>
            <person name="Wyder S."/>
            <person name="Zdobnov E.M."/>
            <person name="Zdobnov E.M."/>
            <person name="Wyder S."/>
            <person name="Kriventseva E.V."/>
            <person name="Kadowaki T."/>
            <person name="Bork P."/>
            <person name="Aranda M."/>
            <person name="Bao R."/>
            <person name="Beermann A."/>
            <person name="Berns N."/>
            <person name="Bolognesi R."/>
            <person name="Bonneton F."/>
            <person name="Bopp D."/>
            <person name="Brown S.J."/>
            <person name="Bucher G."/>
            <person name="Butts T."/>
            <person name="Chaumot A."/>
            <person name="Denell R.E."/>
            <person name="Ferrier D.E."/>
            <person name="Friedrich M."/>
            <person name="Gordon C.M."/>
            <person name="Jindra M."/>
            <person name="Klingler M."/>
            <person name="Lan Q."/>
            <person name="Lattorff H.M."/>
            <person name="Laudet V."/>
            <person name="von Levetsow C."/>
            <person name="Liu Z."/>
            <person name="Lutz R."/>
            <person name="Lynch J.A."/>
            <person name="da Fonseca R.N."/>
            <person name="Posnien N."/>
            <person name="Reuter R."/>
            <person name="Roth S."/>
            <person name="Savard J."/>
            <person name="Schinko J.B."/>
            <person name="Schmitt C."/>
            <person name="Schoppmeier M."/>
            <person name="Schroder R."/>
            <person name="Shippy T.D."/>
            <person name="Simonnet F."/>
            <person name="Marques-Souza H."/>
            <person name="Tautz D."/>
            <person name="Tomoyasu Y."/>
            <person name="Trauner J."/>
            <person name="Van der Zee M."/>
            <person name="Vervoort M."/>
            <person name="Wittkopp N."/>
            <person name="Wimmer E.A."/>
            <person name="Yang X."/>
            <person name="Jones A.K."/>
            <person name="Sattelle D.B."/>
            <person name="Ebert P.R."/>
            <person name="Nelson D."/>
            <person name="Scott J.G."/>
            <person name="Beeman R.W."/>
            <person name="Muthukrishnan S."/>
            <person name="Kramer K.J."/>
            <person name="Arakane Y."/>
            <person name="Beeman R.W."/>
            <person name="Zhu Q."/>
            <person name="Hogenkamp D."/>
            <person name="Dixit R."/>
            <person name="Oppert B."/>
            <person name="Jiang H."/>
            <person name="Zou Z."/>
            <person name="Marshall J."/>
            <person name="Elpidina E."/>
            <person name="Vinokurov K."/>
            <person name="Oppert C."/>
            <person name="Zou Z."/>
            <person name="Evans J."/>
            <person name="Lu Z."/>
            <person name="Zhao P."/>
            <person name="Sumathipala N."/>
            <person name="Altincicek B."/>
            <person name="Vilcinskas A."/>
            <person name="Williams M."/>
            <person name="Hultmark D."/>
            <person name="Hetru C."/>
            <person name="Jiang H."/>
            <person name="Grimmelikhuijzen C.J."/>
            <person name="Hauser F."/>
            <person name="Cazzamali G."/>
            <person name="Williamson M."/>
            <person name="Park Y."/>
            <person name="Li B."/>
            <person name="Tanaka Y."/>
            <person name="Predel R."/>
            <person name="Neupert S."/>
            <person name="Schachtner J."/>
            <person name="Verleyen P."/>
            <person name="Raible F."/>
            <person name="Bork P."/>
            <person name="Friedrich M."/>
            <person name="Walden K.K."/>
            <person name="Robertson H.M."/>
            <person name="Angeli S."/>
            <person name="Foret S."/>
            <person name="Bucher G."/>
            <person name="Schuetz S."/>
            <person name="Maleszka R."/>
            <person name="Wimmer E.A."/>
            <person name="Beeman R.W."/>
            <person name="Lorenzen M."/>
            <person name="Tomoyasu Y."/>
            <person name="Miller S.C."/>
            <person name="Grossmann D."/>
            <person name="Bucher G."/>
        </authorList>
    </citation>
    <scope>NUCLEOTIDE SEQUENCE [LARGE SCALE GENOMIC DNA]</scope>
    <source>
        <strain evidence="2 3">Georgia GA2</strain>
    </source>
</reference>
<proteinExistence type="predicted"/>
<accession>A0A139WG68</accession>
<dbReference type="eggNOG" id="ENOG502SFTS">
    <property type="taxonomic scope" value="Eukaryota"/>
</dbReference>
<reference evidence="2 3" key="2">
    <citation type="journal article" date="2010" name="Nucleic Acids Res.">
        <title>BeetleBase in 2010: revisions to provide comprehensive genomic information for Tribolium castaneum.</title>
        <authorList>
            <person name="Kim H.S."/>
            <person name="Murphy T."/>
            <person name="Xia J."/>
            <person name="Caragea D."/>
            <person name="Park Y."/>
            <person name="Beeman R.W."/>
            <person name="Lorenzen M.D."/>
            <person name="Butcher S."/>
            <person name="Manak J.R."/>
            <person name="Brown S.J."/>
        </authorList>
    </citation>
    <scope>GENOME REANNOTATION</scope>
    <source>
        <strain evidence="2 3">Georgia GA2</strain>
    </source>
</reference>
<evidence type="ECO:0000256" key="1">
    <source>
        <dbReference type="ARBA" id="ARBA00023054"/>
    </source>
</evidence>
<dbReference type="PANTHER" id="PTHR32123:SF13">
    <property type="entry name" value="BICAUDAL D-RELATED PROTEIN HOMOLOG"/>
    <property type="match status" value="1"/>
</dbReference>